<evidence type="ECO:0000313" key="3">
    <source>
        <dbReference type="Proteomes" id="UP000094385"/>
    </source>
</evidence>
<feature type="region of interest" description="Disordered" evidence="1">
    <location>
        <begin position="690"/>
        <end position="712"/>
    </location>
</feature>
<feature type="region of interest" description="Disordered" evidence="1">
    <location>
        <begin position="125"/>
        <end position="236"/>
    </location>
</feature>
<evidence type="ECO:0000313" key="2">
    <source>
        <dbReference type="EMBL" id="ODQ76294.1"/>
    </source>
</evidence>
<evidence type="ECO:0000256" key="1">
    <source>
        <dbReference type="SAM" id="MobiDB-lite"/>
    </source>
</evidence>
<organism evidence="2 3">
    <name type="scientific">Lipomyces starkeyi NRRL Y-11557</name>
    <dbReference type="NCBI Taxonomy" id="675824"/>
    <lineage>
        <taxon>Eukaryota</taxon>
        <taxon>Fungi</taxon>
        <taxon>Dikarya</taxon>
        <taxon>Ascomycota</taxon>
        <taxon>Saccharomycotina</taxon>
        <taxon>Lipomycetes</taxon>
        <taxon>Lipomycetales</taxon>
        <taxon>Lipomycetaceae</taxon>
        <taxon>Lipomyces</taxon>
    </lineage>
</organism>
<dbReference type="EMBL" id="KV454289">
    <property type="protein sequence ID" value="ODQ76294.1"/>
    <property type="molecule type" value="Genomic_DNA"/>
</dbReference>
<accession>A0A1E3QFS5</accession>
<dbReference type="OrthoDB" id="10446078at2759"/>
<keyword evidence="3" id="KW-1185">Reference proteome</keyword>
<proteinExistence type="predicted"/>
<feature type="region of interest" description="Disordered" evidence="1">
    <location>
        <begin position="53"/>
        <end position="92"/>
    </location>
</feature>
<sequence>MSSTLLLSQDNLTAAQENIDDQDTNSPEVYIVTQFVQDQAARMKSELVKNAAEFDSTCQTRSTRRSERNENKKNDRSQRMRTREFKSSDSSLLEIRSCPSDNVVAHTNDEDDAIYWSSSHYSQYTEEVKERQQELRSEPPEQLESMHDKKPSKELSAGHSLNEELLIAKSPRYVKPFEKPARRPMREDRDFKRKKASGVPATEKRSKKKSKVDVRNLEGVGGTNDGKKSYRKTTTKKSKPIASLVSTLSNITEGIASSRLTLPHKISAGIFNHGRQAGNRPRLGVPDLTFARIDKLTEPSKSSITARHEKVVLNVEAKRFSSLHDYSDHKTTESTEYASTVNTTKSVKDTLSVSQPIADVVEICDAKCEEFSSRVAKRRHQDSPDQNSIISPRPIHVHEKKTLATLEENVKEQASPVVNAQKSNVSKLAAPALDNTPSVSIIKGPHIAPNPNEISRKVKECIPHNSTWKKTSHDATLPKAESHLHNVSPRQVIYKSAHANQYSYHQADNTYYPAETPSHEYHYEALMHPVSAKDEHYENDGDYPFHERSGEGNYYCETADDFDSSIPAIQIYDGRDDISGRDFIDYRRNPDCQDYALVENNRADETYINDESSIPGVSTSAYYGQHILNADSGSIGFDQYINNDYHYVLTDASMTTFDLSVSDIQPVGSTAESEETSRLPPSSYSFGAQSDNMNMYHIDSPQPPKFKRHRLY</sequence>
<name>A0A1E3QFS5_LIPST</name>
<gene>
    <name evidence="2" type="ORF">LIPSTDRAFT_129015</name>
</gene>
<feature type="compositionally biased region" description="Basic and acidic residues" evidence="1">
    <location>
        <begin position="126"/>
        <end position="153"/>
    </location>
</feature>
<reference evidence="2 3" key="1">
    <citation type="journal article" date="2016" name="Proc. Natl. Acad. Sci. U.S.A.">
        <title>Comparative genomics of biotechnologically important yeasts.</title>
        <authorList>
            <person name="Riley R."/>
            <person name="Haridas S."/>
            <person name="Wolfe K.H."/>
            <person name="Lopes M.R."/>
            <person name="Hittinger C.T."/>
            <person name="Goeker M."/>
            <person name="Salamov A.A."/>
            <person name="Wisecaver J.H."/>
            <person name="Long T.M."/>
            <person name="Calvey C.H."/>
            <person name="Aerts A.L."/>
            <person name="Barry K.W."/>
            <person name="Choi C."/>
            <person name="Clum A."/>
            <person name="Coughlan A.Y."/>
            <person name="Deshpande S."/>
            <person name="Douglass A.P."/>
            <person name="Hanson S.J."/>
            <person name="Klenk H.-P."/>
            <person name="LaButti K.M."/>
            <person name="Lapidus A."/>
            <person name="Lindquist E.A."/>
            <person name="Lipzen A.M."/>
            <person name="Meier-Kolthoff J.P."/>
            <person name="Ohm R.A."/>
            <person name="Otillar R.P."/>
            <person name="Pangilinan J.L."/>
            <person name="Peng Y."/>
            <person name="Rokas A."/>
            <person name="Rosa C.A."/>
            <person name="Scheuner C."/>
            <person name="Sibirny A.A."/>
            <person name="Slot J.C."/>
            <person name="Stielow J.B."/>
            <person name="Sun H."/>
            <person name="Kurtzman C.P."/>
            <person name="Blackwell M."/>
            <person name="Grigoriev I.V."/>
            <person name="Jeffries T.W."/>
        </authorList>
    </citation>
    <scope>NUCLEOTIDE SEQUENCE [LARGE SCALE GENOMIC DNA]</scope>
    <source>
        <strain evidence="2 3">NRRL Y-11557</strain>
    </source>
</reference>
<feature type="compositionally biased region" description="Basic and acidic residues" evidence="1">
    <location>
        <begin position="64"/>
        <end position="87"/>
    </location>
</feature>
<feature type="compositionally biased region" description="Basic and acidic residues" evidence="1">
    <location>
        <begin position="175"/>
        <end position="191"/>
    </location>
</feature>
<dbReference type="Proteomes" id="UP000094385">
    <property type="component" value="Unassembled WGS sequence"/>
</dbReference>
<dbReference type="AlphaFoldDB" id="A0A1E3QFS5"/>
<protein>
    <submittedName>
        <fullName evidence="2">Uncharacterized protein</fullName>
    </submittedName>
</protein>